<sequence>MTLTLVAAGLAVVSFLALAETNVWWVRMTDFPRLQYVIASAVLLVALVIAKPVATRVRVALAAIALAALSFNAVKLAPYLAPTEGTAAACPVEQAFSIVLANVQMENRNTDELLEIVRQQEPDLFLALETNEFWDRNLSPLSDTMPETASHIDEDYYGMHVFSRLPLRATQILFPAEGNTPSIRTTIELPSGDDVAFVGLHPRPPHPRQSSAGRDAELMWTALRARDAGAPVVLAGDLNAVPWERSVARTQRIAQLVDPRRDTGLLPTYNAKSWWMAWPLDQVLYQPGLDLVSMEVLRGFGSDHYPVEVTLCHRSSERSPPTLRPGDIEEAETSMETARRENTGED</sequence>
<keyword evidence="2" id="KW-1133">Transmembrane helix</keyword>
<feature type="domain" description="Endonuclease/exonuclease/phosphatase" evidence="3">
    <location>
        <begin position="101"/>
        <end position="304"/>
    </location>
</feature>
<evidence type="ECO:0000256" key="1">
    <source>
        <dbReference type="SAM" id="MobiDB-lite"/>
    </source>
</evidence>
<feature type="transmembrane region" description="Helical" evidence="2">
    <location>
        <begin position="35"/>
        <end position="54"/>
    </location>
</feature>
<gene>
    <name evidence="4" type="ORF">GQE99_16985</name>
</gene>
<dbReference type="InterPro" id="IPR036691">
    <property type="entry name" value="Endo/exonu/phosph_ase_sf"/>
</dbReference>
<organism evidence="4 5">
    <name type="scientific">Maritimibacter harenae</name>
    <dbReference type="NCBI Taxonomy" id="2606218"/>
    <lineage>
        <taxon>Bacteria</taxon>
        <taxon>Pseudomonadati</taxon>
        <taxon>Pseudomonadota</taxon>
        <taxon>Alphaproteobacteria</taxon>
        <taxon>Rhodobacterales</taxon>
        <taxon>Roseobacteraceae</taxon>
        <taxon>Maritimibacter</taxon>
    </lineage>
</organism>
<evidence type="ECO:0000313" key="4">
    <source>
        <dbReference type="EMBL" id="MZR14718.1"/>
    </source>
</evidence>
<protein>
    <submittedName>
        <fullName evidence="4">Endonuclease</fullName>
    </submittedName>
</protein>
<keyword evidence="2" id="KW-0472">Membrane</keyword>
<feature type="compositionally biased region" description="Basic and acidic residues" evidence="1">
    <location>
        <begin position="337"/>
        <end position="346"/>
    </location>
</feature>
<keyword evidence="4" id="KW-0255">Endonuclease</keyword>
<reference evidence="4 5" key="1">
    <citation type="submission" date="2019-12" db="EMBL/GenBank/DDBJ databases">
        <title>Maritimibacter sp. nov. sp. isolated from sea sand.</title>
        <authorList>
            <person name="Kim J."/>
            <person name="Jeong S.E."/>
            <person name="Jung H.S."/>
            <person name="Jeon C.O."/>
        </authorList>
    </citation>
    <scope>NUCLEOTIDE SEQUENCE [LARGE SCALE GENOMIC DNA]</scope>
    <source>
        <strain evidence="4 5">DP07</strain>
    </source>
</reference>
<dbReference type="AlphaFoldDB" id="A0A845M7S1"/>
<keyword evidence="4" id="KW-0378">Hydrolase</keyword>
<keyword evidence="5" id="KW-1185">Reference proteome</keyword>
<keyword evidence="2" id="KW-0812">Transmembrane</keyword>
<dbReference type="SUPFAM" id="SSF56219">
    <property type="entry name" value="DNase I-like"/>
    <property type="match status" value="1"/>
</dbReference>
<dbReference type="EMBL" id="WTUX01000019">
    <property type="protein sequence ID" value="MZR14718.1"/>
    <property type="molecule type" value="Genomic_DNA"/>
</dbReference>
<proteinExistence type="predicted"/>
<dbReference type="RefSeq" id="WP_161352820.1">
    <property type="nucleotide sequence ID" value="NZ_WTUX01000019.1"/>
</dbReference>
<dbReference type="Pfam" id="PF03372">
    <property type="entry name" value="Exo_endo_phos"/>
    <property type="match status" value="1"/>
</dbReference>
<accession>A0A845M7S1</accession>
<dbReference type="InterPro" id="IPR005135">
    <property type="entry name" value="Endo/exonuclease/phosphatase"/>
</dbReference>
<evidence type="ECO:0000313" key="5">
    <source>
        <dbReference type="Proteomes" id="UP000467322"/>
    </source>
</evidence>
<dbReference type="Gene3D" id="3.60.10.10">
    <property type="entry name" value="Endonuclease/exonuclease/phosphatase"/>
    <property type="match status" value="1"/>
</dbReference>
<keyword evidence="4" id="KW-0540">Nuclease</keyword>
<feature type="region of interest" description="Disordered" evidence="1">
    <location>
        <begin position="314"/>
        <end position="346"/>
    </location>
</feature>
<evidence type="ECO:0000259" key="3">
    <source>
        <dbReference type="Pfam" id="PF03372"/>
    </source>
</evidence>
<dbReference type="GO" id="GO:0004519">
    <property type="term" value="F:endonuclease activity"/>
    <property type="evidence" value="ECO:0007669"/>
    <property type="project" value="UniProtKB-KW"/>
</dbReference>
<evidence type="ECO:0000256" key="2">
    <source>
        <dbReference type="SAM" id="Phobius"/>
    </source>
</evidence>
<name>A0A845M7S1_9RHOB</name>
<comment type="caution">
    <text evidence="4">The sequence shown here is derived from an EMBL/GenBank/DDBJ whole genome shotgun (WGS) entry which is preliminary data.</text>
</comment>
<dbReference type="Proteomes" id="UP000467322">
    <property type="component" value="Unassembled WGS sequence"/>
</dbReference>